<feature type="region of interest" description="Disordered" evidence="1">
    <location>
        <begin position="274"/>
        <end position="308"/>
    </location>
</feature>
<feature type="compositionally biased region" description="Acidic residues" evidence="1">
    <location>
        <begin position="290"/>
        <end position="308"/>
    </location>
</feature>
<gene>
    <name evidence="2" type="ORF">SEMRO_1780_G297020.1</name>
</gene>
<organism evidence="2 3">
    <name type="scientific">Seminavis robusta</name>
    <dbReference type="NCBI Taxonomy" id="568900"/>
    <lineage>
        <taxon>Eukaryota</taxon>
        <taxon>Sar</taxon>
        <taxon>Stramenopiles</taxon>
        <taxon>Ochrophyta</taxon>
        <taxon>Bacillariophyta</taxon>
        <taxon>Bacillariophyceae</taxon>
        <taxon>Bacillariophycidae</taxon>
        <taxon>Naviculales</taxon>
        <taxon>Naviculaceae</taxon>
        <taxon>Seminavis</taxon>
    </lineage>
</organism>
<dbReference type="AlphaFoldDB" id="A0A9N8ETJ7"/>
<sequence length="308" mass="33531">MKRTGGKNNQSNKKGRRKVLVATPKQVPAAAEAPPKKPKKPKKPAPPQKPTAVTPVAKADLANKVDVGTLLQDPAVNQFLTMLTEQPGLFAQVANPAAVVADTPAASNNDDSVSETSVVEVVAATSKKVLKTTGAGTAVAIKQESKPAGNDSSKLDADKPVVLVRCRPAQDSSRNLTVEMVGKRWFTDFLTTHQVEDRGLSGLDIETKIGGRSALISKLVAFMKDTVYKTRIPSVTKRRTGLQHFMRMGVQLWSLTIDEQRKVLSQEDATCYAASESDYEWNDPEQPFIEVDDDSDEEEEQDEDESET</sequence>
<name>A0A9N8ETJ7_9STRA</name>
<evidence type="ECO:0000313" key="3">
    <source>
        <dbReference type="Proteomes" id="UP001153069"/>
    </source>
</evidence>
<feature type="compositionally biased region" description="Low complexity" evidence="1">
    <location>
        <begin position="24"/>
        <end position="33"/>
    </location>
</feature>
<evidence type="ECO:0000313" key="2">
    <source>
        <dbReference type="EMBL" id="CAB9526110.1"/>
    </source>
</evidence>
<reference evidence="2" key="1">
    <citation type="submission" date="2020-06" db="EMBL/GenBank/DDBJ databases">
        <authorList>
            <consortium name="Plant Systems Biology data submission"/>
        </authorList>
    </citation>
    <scope>NUCLEOTIDE SEQUENCE</scope>
    <source>
        <strain evidence="2">D6</strain>
    </source>
</reference>
<comment type="caution">
    <text evidence="2">The sequence shown here is derived from an EMBL/GenBank/DDBJ whole genome shotgun (WGS) entry which is preliminary data.</text>
</comment>
<evidence type="ECO:0000256" key="1">
    <source>
        <dbReference type="SAM" id="MobiDB-lite"/>
    </source>
</evidence>
<protein>
    <submittedName>
        <fullName evidence="2">Uncharacterized protein</fullName>
    </submittedName>
</protein>
<feature type="compositionally biased region" description="Polar residues" evidence="1">
    <location>
        <begin position="1"/>
        <end position="12"/>
    </location>
</feature>
<proteinExistence type="predicted"/>
<dbReference type="EMBL" id="CAICTM010001778">
    <property type="protein sequence ID" value="CAB9526110.1"/>
    <property type="molecule type" value="Genomic_DNA"/>
</dbReference>
<feature type="region of interest" description="Disordered" evidence="1">
    <location>
        <begin position="1"/>
        <end position="55"/>
    </location>
</feature>
<keyword evidence="3" id="KW-1185">Reference proteome</keyword>
<accession>A0A9N8ETJ7</accession>
<dbReference type="Proteomes" id="UP001153069">
    <property type="component" value="Unassembled WGS sequence"/>
</dbReference>